<dbReference type="AlphaFoldDB" id="A0AA44BED5"/>
<dbReference type="GO" id="GO:0016020">
    <property type="term" value="C:membrane"/>
    <property type="evidence" value="ECO:0007669"/>
    <property type="project" value="InterPro"/>
</dbReference>
<dbReference type="RefSeq" id="WP_160718798.1">
    <property type="nucleotide sequence ID" value="NZ_SUMG01000002.1"/>
</dbReference>
<dbReference type="InterPro" id="IPR011644">
    <property type="entry name" value="Heme_NO-bd"/>
</dbReference>
<dbReference type="Pfam" id="PF00015">
    <property type="entry name" value="MCPsignal"/>
    <property type="match status" value="1"/>
</dbReference>
<comment type="caution">
    <text evidence="5">The sequence shown here is derived from an EMBL/GenBank/DDBJ whole genome shotgun (WGS) entry which is preliminary data.</text>
</comment>
<evidence type="ECO:0000259" key="4">
    <source>
        <dbReference type="PROSITE" id="PS50111"/>
    </source>
</evidence>
<reference evidence="5 6" key="1">
    <citation type="submission" date="2019-04" db="EMBL/GenBank/DDBJ databases">
        <title>Isachenkonia alkalipeptolytica gen. nov. sp. nov. a new anaerobic, alkiliphilic organothrophic bacterium capable to reduce synthesized ferrihydrite isolated from a soda lake.</title>
        <authorList>
            <person name="Toshchakov S.V."/>
            <person name="Zavarzina D.G."/>
            <person name="Zhilina T.N."/>
            <person name="Kostrikina N.A."/>
            <person name="Kublanov I.V."/>
        </authorList>
    </citation>
    <scope>NUCLEOTIDE SEQUENCE [LARGE SCALE GENOMIC DNA]</scope>
    <source>
        <strain evidence="5 6">Z-1701</strain>
    </source>
</reference>
<sequence>MKGTIVNTWLDSLEKIFDRETLHNTLEALQWDREQIISPLDDIEDEKIFRVFHHLSEKTGTSSEDLWKQVGRQNISTFHRWFPSYFERYSLKGFLTMMDDVHSQLTKIVKGSNPPRLVAKELSDKEVEIHYRSKRNLSSYFLGLLEGSASFFKENLQYHVLDSGVDNEGKHFMRVHLRFEKSPDQTIHRNTSKAFGLGFIRDLPLKISLLPTGLVLVSTLVLQNQIEGFHYSHGLLVTGITFVAGYLSAYFITEPTKLFKKELEKMKGLDFGSKTHLKTNDLVEEINRDLIEVKGRLQKDFLFLKGGTDDMNNFVERFSEIAQNMKELSTSIDGIVNDVAESASSQAEETEHAVGILDTNISTVNNIVKDETKMKNELEDAVKSLKLSFGEIQEVNQRINGVKNNFAHVNREGKELASEAREIMNISSTVEGIADQTNLLALNAAIEAASAGEHGRGFTVVAEEVRSLAENSKEAVGEINSKLDSFISKISTFVERIETQFENLEASNQTLERVTVDNESYTEKISGVSQSIVSLVTQLSDETEKLTGVVENIHSLAAIAEENSAASQEMSSGVTQYAEKVKDLSSNIEMLQKLTGNFREELKKYQI</sequence>
<dbReference type="Gene3D" id="1.10.287.950">
    <property type="entry name" value="Methyl-accepting chemotaxis protein"/>
    <property type="match status" value="1"/>
</dbReference>
<dbReference type="Pfam" id="PF07700">
    <property type="entry name" value="HNOB"/>
    <property type="match status" value="1"/>
</dbReference>
<keyword evidence="1 2" id="KW-0807">Transducer</keyword>
<evidence type="ECO:0000256" key="1">
    <source>
        <dbReference type="ARBA" id="ARBA00023224"/>
    </source>
</evidence>
<dbReference type="GO" id="GO:0007165">
    <property type="term" value="P:signal transduction"/>
    <property type="evidence" value="ECO:0007669"/>
    <property type="project" value="UniProtKB-KW"/>
</dbReference>
<name>A0AA44BED5_9CLOT</name>
<feature type="coiled-coil region" evidence="3">
    <location>
        <begin position="368"/>
        <end position="412"/>
    </location>
</feature>
<dbReference type="SUPFAM" id="SSF58104">
    <property type="entry name" value="Methyl-accepting chemotaxis protein (MCP) signaling domain"/>
    <property type="match status" value="1"/>
</dbReference>
<dbReference type="EMBL" id="SUMG01000002">
    <property type="protein sequence ID" value="NBG87416.1"/>
    <property type="molecule type" value="Genomic_DNA"/>
</dbReference>
<dbReference type="SUPFAM" id="SSF111126">
    <property type="entry name" value="Ligand-binding domain in the NO signalling and Golgi transport"/>
    <property type="match status" value="1"/>
</dbReference>
<dbReference type="PANTHER" id="PTHR32089">
    <property type="entry name" value="METHYL-ACCEPTING CHEMOTAXIS PROTEIN MCPB"/>
    <property type="match status" value="1"/>
</dbReference>
<evidence type="ECO:0000256" key="3">
    <source>
        <dbReference type="SAM" id="Coils"/>
    </source>
</evidence>
<organism evidence="5 6">
    <name type="scientific">Isachenkonia alkalipeptolytica</name>
    <dbReference type="NCBI Taxonomy" id="2565777"/>
    <lineage>
        <taxon>Bacteria</taxon>
        <taxon>Bacillati</taxon>
        <taxon>Bacillota</taxon>
        <taxon>Clostridia</taxon>
        <taxon>Eubacteriales</taxon>
        <taxon>Clostridiaceae</taxon>
        <taxon>Isachenkonia</taxon>
    </lineage>
</organism>
<dbReference type="PROSITE" id="PS50111">
    <property type="entry name" value="CHEMOTAXIS_TRANSDUC_2"/>
    <property type="match status" value="1"/>
</dbReference>
<dbReference type="PANTHER" id="PTHR32089:SF112">
    <property type="entry name" value="LYSOZYME-LIKE PROTEIN-RELATED"/>
    <property type="match status" value="1"/>
</dbReference>
<dbReference type="InterPro" id="IPR038158">
    <property type="entry name" value="H-NOX_domain_sf"/>
</dbReference>
<dbReference type="InterPro" id="IPR004089">
    <property type="entry name" value="MCPsignal_dom"/>
</dbReference>
<dbReference type="Proteomes" id="UP000449710">
    <property type="component" value="Unassembled WGS sequence"/>
</dbReference>
<dbReference type="GO" id="GO:0020037">
    <property type="term" value="F:heme binding"/>
    <property type="evidence" value="ECO:0007669"/>
    <property type="project" value="InterPro"/>
</dbReference>
<proteinExistence type="predicted"/>
<evidence type="ECO:0000313" key="6">
    <source>
        <dbReference type="Proteomes" id="UP000449710"/>
    </source>
</evidence>
<keyword evidence="3" id="KW-0175">Coiled coil</keyword>
<feature type="domain" description="Methyl-accepting transducer" evidence="4">
    <location>
        <begin position="321"/>
        <end position="578"/>
    </location>
</feature>
<dbReference type="InterPro" id="IPR024096">
    <property type="entry name" value="NO_sig/Golgi_transp_ligand-bd"/>
</dbReference>
<dbReference type="Gene3D" id="3.90.1520.10">
    <property type="entry name" value="H-NOX domain"/>
    <property type="match status" value="1"/>
</dbReference>
<accession>A0AA44BED5</accession>
<gene>
    <name evidence="5" type="ORF">ISALK_02765</name>
</gene>
<keyword evidence="6" id="KW-1185">Reference proteome</keyword>
<dbReference type="SMART" id="SM00283">
    <property type="entry name" value="MA"/>
    <property type="match status" value="1"/>
</dbReference>
<evidence type="ECO:0000313" key="5">
    <source>
        <dbReference type="EMBL" id="NBG87416.1"/>
    </source>
</evidence>
<evidence type="ECO:0000256" key="2">
    <source>
        <dbReference type="PROSITE-ProRule" id="PRU00284"/>
    </source>
</evidence>
<protein>
    <submittedName>
        <fullName evidence="5">Chemotaxis protein</fullName>
    </submittedName>
</protein>